<keyword evidence="4" id="KW-0408">Iron</keyword>
<keyword evidence="2" id="KW-0223">Dioxygenase</keyword>
<comment type="similarity">
    <text evidence="5">Belongs to the 2-oxoadipate dioxygenase/decarboxylase family.</text>
</comment>
<accession>W9NJI2</accession>
<dbReference type="InterPro" id="IPR047869">
    <property type="entry name" value="YdcJ_bac-like"/>
</dbReference>
<dbReference type="Pfam" id="PF07063">
    <property type="entry name" value="HGLS"/>
    <property type="match status" value="1"/>
</dbReference>
<dbReference type="PANTHER" id="PTHR39479:SF2">
    <property type="entry name" value="2-OXOADIPATE DIOXYGENASE_DECARBOXYLASE"/>
    <property type="match status" value="1"/>
</dbReference>
<protein>
    <recommendedName>
        <fullName evidence="7">2-oxoadipate dioxygenase/decarboxylase</fullName>
        <ecNumber evidence="6">1.13.11.93</ecNumber>
    </recommendedName>
    <alternativeName>
        <fullName evidence="8">2-hydroxyglutarate synthase</fullName>
    </alternativeName>
</protein>
<evidence type="ECO:0000256" key="3">
    <source>
        <dbReference type="ARBA" id="ARBA00023002"/>
    </source>
</evidence>
<reference evidence="9" key="2">
    <citation type="submission" date="2012-05" db="EMBL/GenBank/DDBJ databases">
        <title>Annotation of the Genome Sequence of Fusarium oxysporum HDV247.</title>
        <authorList>
            <consortium name="The Broad Institute Genomics Platform"/>
            <person name="Ma L.-J."/>
            <person name="Corby-Kistler H."/>
            <person name="Broz K."/>
            <person name="Gale L.R."/>
            <person name="Jonkers W."/>
            <person name="O'Donnell K."/>
            <person name="Ploetz R."/>
            <person name="Steinberg C."/>
            <person name="Schwartz D.C."/>
            <person name="VanEtten H."/>
            <person name="Zhou S."/>
            <person name="Young S.K."/>
            <person name="Zeng Q."/>
            <person name="Gargeya S."/>
            <person name="Fitzgerald M."/>
            <person name="Abouelleil A."/>
            <person name="Alvarado L."/>
            <person name="Chapman S.B."/>
            <person name="Gainer-Dewar J."/>
            <person name="Goldberg J."/>
            <person name="Griggs A."/>
            <person name="Gujja S."/>
            <person name="Hansen M."/>
            <person name="Howarth C."/>
            <person name="Imamovic A."/>
            <person name="Ireland A."/>
            <person name="Larimer J."/>
            <person name="McCowan C."/>
            <person name="Murphy C."/>
            <person name="Pearson M."/>
            <person name="Poon T.W."/>
            <person name="Priest M."/>
            <person name="Roberts A."/>
            <person name="Saif S."/>
            <person name="Shea T."/>
            <person name="Sykes S."/>
            <person name="Wortman J."/>
            <person name="Nusbaum C."/>
            <person name="Birren B."/>
        </authorList>
    </citation>
    <scope>NUCLEOTIDE SEQUENCE</scope>
    <source>
        <strain evidence="9">HDV247</strain>
    </source>
</reference>
<dbReference type="HOGENOM" id="CLU_026640_0_0_1"/>
<dbReference type="EC" id="1.13.11.93" evidence="6"/>
<sequence>MPTLHLESTAIGAAVMSRDDDFASPVDIRTAFTWAMSTMYRNEVPLYDDLVRIVHDVNTSILSEQPDSTKGTLLSHRLDIERHGAIRLGTPHELRTVARLFSILGLKAVGYYDLSIAGLPVHAACFRPVDSESLNKNPFRVFTTLLRPELISKAETRDLASKLLSRRNIFSPKLLELINSAERQSWRLKISDVDDFIVEAMKTFSWRPEASASEEEYRKLANEHPILADIASFKSAHINHLTPRTLDITRSQEKMRDEGLKVKDRIEGPPLRQCPILLRQTSFLALEERIKFQNSQGALVDGTHRARFGEIEERGAAVTPAGRKLYDELLNKAMSIVRTGSDPQSSEAMDTAMCDAFKDYPDSWSELRKRGLIYCTYHRTDKDTYDVPSGNSLEDLVDQGYLRAEPITYEDFLPFSAAGIFTSNLGDCQKEALRDNISSDQRGFESALGYALLDVDDLYRDIQRKSIMNCGLDPNLFSTFRFK</sequence>
<dbReference type="SMART" id="SM01150">
    <property type="entry name" value="DUF1338"/>
    <property type="match status" value="1"/>
</dbReference>
<evidence type="ECO:0000256" key="7">
    <source>
        <dbReference type="ARBA" id="ARBA00035034"/>
    </source>
</evidence>
<dbReference type="CDD" id="cd16348">
    <property type="entry name" value="VOC_YdcJ_like"/>
    <property type="match status" value="1"/>
</dbReference>
<evidence type="ECO:0000256" key="2">
    <source>
        <dbReference type="ARBA" id="ARBA00022964"/>
    </source>
</evidence>
<keyword evidence="3" id="KW-0560">Oxidoreductase</keyword>
<dbReference type="Proteomes" id="UP000030751">
    <property type="component" value="Unassembled WGS sequence"/>
</dbReference>
<evidence type="ECO:0000256" key="8">
    <source>
        <dbReference type="ARBA" id="ARBA00035045"/>
    </source>
</evidence>
<proteinExistence type="inferred from homology"/>
<comment type="cofactor">
    <cofactor evidence="1">
        <name>Fe(2+)</name>
        <dbReference type="ChEBI" id="CHEBI:29033"/>
    </cofactor>
</comment>
<name>W9NJI2_FUSOX</name>
<dbReference type="PANTHER" id="PTHR39479">
    <property type="match status" value="1"/>
</dbReference>
<dbReference type="AlphaFoldDB" id="W9NJI2"/>
<evidence type="ECO:0000313" key="9">
    <source>
        <dbReference type="EMBL" id="EXA30891.1"/>
    </source>
</evidence>
<dbReference type="EMBL" id="JH651032">
    <property type="protein sequence ID" value="EXA30891.1"/>
    <property type="molecule type" value="Genomic_DNA"/>
</dbReference>
<organism evidence="9">
    <name type="scientific">Fusarium oxysporum f. sp. pisi HDV247</name>
    <dbReference type="NCBI Taxonomy" id="1080344"/>
    <lineage>
        <taxon>Eukaryota</taxon>
        <taxon>Fungi</taxon>
        <taxon>Dikarya</taxon>
        <taxon>Ascomycota</taxon>
        <taxon>Pezizomycotina</taxon>
        <taxon>Sordariomycetes</taxon>
        <taxon>Hypocreomycetidae</taxon>
        <taxon>Hypocreales</taxon>
        <taxon>Nectriaceae</taxon>
        <taxon>Fusarium</taxon>
        <taxon>Fusarium oxysporum species complex</taxon>
    </lineage>
</organism>
<reference evidence="9" key="1">
    <citation type="submission" date="2011-10" db="EMBL/GenBank/DDBJ databases">
        <title>The Genome Sequence of Fusarium oxysporum HDV247.</title>
        <authorList>
            <consortium name="The Broad Institute Genome Sequencing Platform"/>
            <person name="Ma L.-J."/>
            <person name="Gale L.R."/>
            <person name="Schwartz D.C."/>
            <person name="Zhou S."/>
            <person name="Corby-Kistler H."/>
            <person name="Young S.K."/>
            <person name="Zeng Q."/>
            <person name="Gargeya S."/>
            <person name="Fitzgerald M."/>
            <person name="Haas B."/>
            <person name="Abouelleil A."/>
            <person name="Alvarado L."/>
            <person name="Arachchi H.M."/>
            <person name="Berlin A."/>
            <person name="Brown A."/>
            <person name="Chapman S.B."/>
            <person name="Chen Z."/>
            <person name="Dunbar C."/>
            <person name="Freedman E."/>
            <person name="Gearin G."/>
            <person name="Goldberg J."/>
            <person name="Griggs A."/>
            <person name="Gujja S."/>
            <person name="Heiman D."/>
            <person name="Howarth C."/>
            <person name="Larson L."/>
            <person name="Lui A."/>
            <person name="MacDonald P.J.P."/>
            <person name="Montmayeur A."/>
            <person name="Murphy C."/>
            <person name="Neiman D."/>
            <person name="Pearson M."/>
            <person name="Priest M."/>
            <person name="Roberts A."/>
            <person name="Saif S."/>
            <person name="Shea T."/>
            <person name="Shenoy N."/>
            <person name="Sisk P."/>
            <person name="Stolte C."/>
            <person name="Sykes S."/>
            <person name="Wortman J."/>
            <person name="Nusbaum C."/>
            <person name="Birren B."/>
        </authorList>
    </citation>
    <scope>NUCLEOTIDE SEQUENCE [LARGE SCALE GENOMIC DNA]</scope>
    <source>
        <strain evidence="9">HDV247</strain>
    </source>
</reference>
<dbReference type="GO" id="GO:0051213">
    <property type="term" value="F:dioxygenase activity"/>
    <property type="evidence" value="ECO:0007669"/>
    <property type="project" value="UniProtKB-KW"/>
</dbReference>
<evidence type="ECO:0000256" key="1">
    <source>
        <dbReference type="ARBA" id="ARBA00001954"/>
    </source>
</evidence>
<gene>
    <name evidence="9" type="ORF">FOVG_17767</name>
</gene>
<dbReference type="InterPro" id="IPR009770">
    <property type="entry name" value="HGLS"/>
</dbReference>
<dbReference type="OrthoDB" id="8300246at2759"/>
<dbReference type="Gene3D" id="3.10.180.80">
    <property type="entry name" value="Uncharacterised protein PF07063, DUF1338"/>
    <property type="match status" value="1"/>
</dbReference>
<evidence type="ECO:0000256" key="5">
    <source>
        <dbReference type="ARBA" id="ARBA00035013"/>
    </source>
</evidence>
<evidence type="ECO:0000256" key="6">
    <source>
        <dbReference type="ARBA" id="ARBA00035023"/>
    </source>
</evidence>
<evidence type="ECO:0000256" key="4">
    <source>
        <dbReference type="ARBA" id="ARBA00023004"/>
    </source>
</evidence>